<feature type="active site" description="Proton acceptor" evidence="4">
    <location>
        <position position="212"/>
    </location>
</feature>
<evidence type="ECO:0000256" key="4">
    <source>
        <dbReference type="PROSITE-ProRule" id="PRU01161"/>
    </source>
</evidence>
<dbReference type="EMBL" id="CP020330">
    <property type="protein sequence ID" value="AQZ52767.1"/>
    <property type="molecule type" value="Genomic_DNA"/>
</dbReference>
<dbReference type="Proteomes" id="UP000191135">
    <property type="component" value="Chromosome"/>
</dbReference>
<proteinExistence type="predicted"/>
<evidence type="ECO:0000256" key="3">
    <source>
        <dbReference type="ARBA" id="ARBA00023098"/>
    </source>
</evidence>
<keyword evidence="3 4" id="KW-0443">Lipid metabolism</keyword>
<evidence type="ECO:0000313" key="7">
    <source>
        <dbReference type="Proteomes" id="UP000191135"/>
    </source>
</evidence>
<dbReference type="GO" id="GO:0016787">
    <property type="term" value="F:hydrolase activity"/>
    <property type="evidence" value="ECO:0007669"/>
    <property type="project" value="UniProtKB-UniRule"/>
</dbReference>
<comment type="caution">
    <text evidence="4">Lacks conserved residue(s) required for the propagation of feature annotation.</text>
</comment>
<keyword evidence="2 4" id="KW-0442">Lipid degradation</keyword>
<feature type="active site" description="Nucleophile" evidence="4">
    <location>
        <position position="85"/>
    </location>
</feature>
<name>A0A1U9Z4X3_9HYPH</name>
<protein>
    <submittedName>
        <fullName evidence="6">NTE family protein RssA</fullName>
    </submittedName>
</protein>
<sequence length="320" mass="34377">MTSRRNFIIASAAGLAGATGLARAETRPGTITRNLPGVALEAEPVGRDGFALALGGGAAKAFAHIPYLQSLDELGIKPREMTGTSMGSIIGALYASGMSGDEIREYAVDLLTQRQSLLKRLLIDTGETWGSLFNLFRPAVIEPEVLFAALLPADLPADFAGLEIPLAIVATDFYEQNEYVMRDGPLLSAIAASSALPVLLTPVKRDGRVLIDGGFVNPTPFDLLDADRYITIGIDVTGSTIENDGSIPGSFETWAGSFSITEHSIVVEKLKNAAPDLFVAPNVGRYQPLDFFNIETILSTVDKDQDAFKRQMEELSEQNR</sequence>
<dbReference type="OrthoDB" id="5290098at2"/>
<dbReference type="PANTHER" id="PTHR14226">
    <property type="entry name" value="NEUROPATHY TARGET ESTERASE/SWISS CHEESE D.MELANOGASTER"/>
    <property type="match status" value="1"/>
</dbReference>
<dbReference type="Pfam" id="PF01734">
    <property type="entry name" value="Patatin"/>
    <property type="match status" value="1"/>
</dbReference>
<accession>A0A1U9Z4X3</accession>
<feature type="short sequence motif" description="DGA/G" evidence="4">
    <location>
        <begin position="212"/>
        <end position="214"/>
    </location>
</feature>
<keyword evidence="1 4" id="KW-0378">Hydrolase</keyword>
<evidence type="ECO:0000313" key="6">
    <source>
        <dbReference type="EMBL" id="AQZ52767.1"/>
    </source>
</evidence>
<dbReference type="InterPro" id="IPR006311">
    <property type="entry name" value="TAT_signal"/>
</dbReference>
<dbReference type="Gene3D" id="3.40.1090.10">
    <property type="entry name" value="Cytosolic phospholipase A2 catalytic domain"/>
    <property type="match status" value="2"/>
</dbReference>
<dbReference type="eggNOG" id="COG1752">
    <property type="taxonomic scope" value="Bacteria"/>
</dbReference>
<dbReference type="PANTHER" id="PTHR14226:SF29">
    <property type="entry name" value="NEUROPATHY TARGET ESTERASE SWS"/>
    <property type="match status" value="1"/>
</dbReference>
<evidence type="ECO:0000259" key="5">
    <source>
        <dbReference type="PROSITE" id="PS51635"/>
    </source>
</evidence>
<dbReference type="InterPro" id="IPR002641">
    <property type="entry name" value="PNPLA_dom"/>
</dbReference>
<dbReference type="PROSITE" id="PS51318">
    <property type="entry name" value="TAT"/>
    <property type="match status" value="1"/>
</dbReference>
<dbReference type="RefSeq" id="WP_018066361.1">
    <property type="nucleotide sequence ID" value="NZ_AQWH01000022.1"/>
</dbReference>
<dbReference type="InterPro" id="IPR050301">
    <property type="entry name" value="NTE"/>
</dbReference>
<dbReference type="KEGG" id="mmed:Mame_03462"/>
<dbReference type="STRING" id="1122214.Mame_03462"/>
<feature type="short sequence motif" description="GXSXG" evidence="4">
    <location>
        <begin position="83"/>
        <end position="87"/>
    </location>
</feature>
<evidence type="ECO:0000256" key="1">
    <source>
        <dbReference type="ARBA" id="ARBA00022801"/>
    </source>
</evidence>
<keyword evidence="7" id="KW-1185">Reference proteome</keyword>
<reference evidence="6 7" key="1">
    <citation type="submission" date="2017-03" db="EMBL/GenBank/DDBJ databases">
        <title>Foreign affairs: Plasmid Transfer between Roseobacters and Rhizobia.</title>
        <authorList>
            <person name="Bartling P."/>
            <person name="Bunk B."/>
            <person name="Overmann J."/>
            <person name="Brinkmann H."/>
            <person name="Petersen J."/>
        </authorList>
    </citation>
    <scope>NUCLEOTIDE SEQUENCE [LARGE SCALE GENOMIC DNA]</scope>
    <source>
        <strain evidence="6 7">MACL11</strain>
    </source>
</reference>
<evidence type="ECO:0000256" key="2">
    <source>
        <dbReference type="ARBA" id="ARBA00022963"/>
    </source>
</evidence>
<feature type="domain" description="PNPLA" evidence="5">
    <location>
        <begin position="52"/>
        <end position="225"/>
    </location>
</feature>
<dbReference type="InterPro" id="IPR016035">
    <property type="entry name" value="Acyl_Trfase/lysoPLipase"/>
</dbReference>
<dbReference type="GO" id="GO:0016042">
    <property type="term" value="P:lipid catabolic process"/>
    <property type="evidence" value="ECO:0007669"/>
    <property type="project" value="UniProtKB-UniRule"/>
</dbReference>
<dbReference type="SUPFAM" id="SSF52151">
    <property type="entry name" value="FabD/lysophospholipase-like"/>
    <property type="match status" value="1"/>
</dbReference>
<organism evidence="6 7">
    <name type="scientific">Martelella mediterranea DSM 17316</name>
    <dbReference type="NCBI Taxonomy" id="1122214"/>
    <lineage>
        <taxon>Bacteria</taxon>
        <taxon>Pseudomonadati</taxon>
        <taxon>Pseudomonadota</taxon>
        <taxon>Alphaproteobacteria</taxon>
        <taxon>Hyphomicrobiales</taxon>
        <taxon>Aurantimonadaceae</taxon>
        <taxon>Martelella</taxon>
    </lineage>
</organism>
<gene>
    <name evidence="6" type="primary">rssA</name>
    <name evidence="6" type="ORF">Mame_03462</name>
</gene>
<dbReference type="PROSITE" id="PS51635">
    <property type="entry name" value="PNPLA"/>
    <property type="match status" value="1"/>
</dbReference>
<dbReference type="AlphaFoldDB" id="A0A1U9Z4X3"/>